<dbReference type="AlphaFoldDB" id="O61522"/>
<evidence type="ECO:0000256" key="1">
    <source>
        <dbReference type="SAM" id="SignalP"/>
    </source>
</evidence>
<gene>
    <name evidence="2" type="ORF">CELE_F17E9.4</name>
    <name evidence="2 4" type="ORF">F17E9.4</name>
</gene>
<dbReference type="PaxDb" id="6239-F17E9.4"/>
<feature type="signal peptide" evidence="1">
    <location>
        <begin position="1"/>
        <end position="23"/>
    </location>
</feature>
<dbReference type="Bgee" id="WBGene00017541">
    <property type="expression patterns" value="Expressed in adult organism and 3 other cell types or tissues"/>
</dbReference>
<dbReference type="WormBase" id="F17E9.4">
    <property type="protein sequence ID" value="CE27971"/>
    <property type="gene ID" value="WBGene00017541"/>
</dbReference>
<keyword evidence="5" id="KW-1267">Proteomics identification</keyword>
<dbReference type="KEGG" id="cel:CELE_F17E9.4"/>
<keyword evidence="3" id="KW-1185">Reference proteome</keyword>
<dbReference type="InterPro" id="IPR008588">
    <property type="entry name" value="DUF870_CAE_spp"/>
</dbReference>
<evidence type="ECO:0000313" key="3">
    <source>
        <dbReference type="Proteomes" id="UP000001940"/>
    </source>
</evidence>
<dbReference type="Proteomes" id="UP000001940">
    <property type="component" value="Chromosome IV"/>
</dbReference>
<dbReference type="GeneID" id="177630"/>
<evidence type="ECO:0000313" key="2">
    <source>
        <dbReference type="EMBL" id="CCD68528.1"/>
    </source>
</evidence>
<reference evidence="2 3" key="1">
    <citation type="journal article" date="1998" name="Science">
        <title>Genome sequence of the nematode C. elegans: a platform for investigating biology.</title>
        <authorList>
            <consortium name="The C. elegans sequencing consortium"/>
            <person name="Sulson J.E."/>
            <person name="Waterston R."/>
        </authorList>
    </citation>
    <scope>NUCLEOTIDE SEQUENCE [LARGE SCALE GENOMIC DNA]</scope>
    <source>
        <strain evidence="2 3">Bristol N2</strain>
    </source>
</reference>
<name>O61522_CAEEL</name>
<dbReference type="PIR" id="T33007">
    <property type="entry name" value="T33007"/>
</dbReference>
<proteinExistence type="evidence at protein level"/>
<dbReference type="PeptideAtlas" id="O61522"/>
<dbReference type="EMBL" id="BX284604">
    <property type="protein sequence ID" value="CCD68528.1"/>
    <property type="molecule type" value="Genomic_DNA"/>
</dbReference>
<feature type="chain" id="PRO_5004159380" evidence="1">
    <location>
        <begin position="24"/>
        <end position="141"/>
    </location>
</feature>
<accession>O61522</accession>
<protein>
    <submittedName>
        <fullName evidence="2">TransThyretin-Related family domain</fullName>
    </submittedName>
</protein>
<dbReference type="AGR" id="WB:WBGene00017541"/>
<dbReference type="eggNOG" id="ENOG502TK88">
    <property type="taxonomic scope" value="Eukaryota"/>
</dbReference>
<dbReference type="FunCoup" id="O61522">
    <property type="interactions" value="268"/>
</dbReference>
<dbReference type="InParanoid" id="O61522"/>
<dbReference type="UCSC" id="F17E9.4">
    <property type="organism name" value="c. elegans"/>
</dbReference>
<keyword evidence="1" id="KW-0732">Signal</keyword>
<dbReference type="PhylomeDB" id="O61522"/>
<dbReference type="Gene3D" id="2.60.40.3330">
    <property type="match status" value="1"/>
</dbReference>
<dbReference type="CTD" id="177630"/>
<dbReference type="InterPro" id="IPR038479">
    <property type="entry name" value="Transthyretin-like_sf"/>
</dbReference>
<dbReference type="PANTHER" id="PTHR21479:SF25">
    <property type="entry name" value="APYRASE-RELATED"/>
    <property type="match status" value="1"/>
</dbReference>
<sequence length="141" mass="16123">MTGFSSVFLSILFCIFFPYVVYSASSTKFNFSGTITCNATMKDSFVEKLQVWEHDKATPNDMIGEVAQFIKDKSGFFYKVDAEDNGDGLFDNDYEIYFTIYHNCTEKRTGDDVTVYVKDFLVIDGAYNHTMDINLSDLTKH</sequence>
<dbReference type="STRING" id="6239.F17E9.4.1"/>
<dbReference type="HOGENOM" id="CLU_134609_1_0_1"/>
<dbReference type="RefSeq" id="NP_501413.1">
    <property type="nucleotide sequence ID" value="NM_069012.6"/>
</dbReference>
<evidence type="ECO:0007829" key="5">
    <source>
        <dbReference type="PeptideAtlas" id="O61522"/>
    </source>
</evidence>
<dbReference type="PANTHER" id="PTHR21479">
    <property type="match status" value="1"/>
</dbReference>
<dbReference type="OrthoDB" id="5789176at2759"/>
<organism evidence="2 3">
    <name type="scientific">Caenorhabditis elegans</name>
    <dbReference type="NCBI Taxonomy" id="6239"/>
    <lineage>
        <taxon>Eukaryota</taxon>
        <taxon>Metazoa</taxon>
        <taxon>Ecdysozoa</taxon>
        <taxon>Nematoda</taxon>
        <taxon>Chromadorea</taxon>
        <taxon>Rhabditida</taxon>
        <taxon>Rhabditina</taxon>
        <taxon>Rhabditomorpha</taxon>
        <taxon>Rhabditoidea</taxon>
        <taxon>Rhabditidae</taxon>
        <taxon>Peloderinae</taxon>
        <taxon>Caenorhabditis</taxon>
    </lineage>
</organism>
<evidence type="ECO:0000313" key="4">
    <source>
        <dbReference type="WormBase" id="F17E9.4"/>
    </source>
</evidence>
<dbReference type="Pfam" id="PF05912">
    <property type="entry name" value="DUF870"/>
    <property type="match status" value="1"/>
</dbReference>